<reference evidence="3" key="1">
    <citation type="submission" date="2017-04" db="EMBL/GenBank/DDBJ databases">
        <title>Finegoldia magna isolated from orthopedic joint implant-associated infections.</title>
        <authorList>
            <person name="Bjorklund S."/>
            <person name="Bruggemann H."/>
            <person name="Jensen A."/>
            <person name="Hellmark B."/>
            <person name="Soderquist B."/>
        </authorList>
    </citation>
    <scope>NUCLEOTIDE SEQUENCE [LARGE SCALE GENOMIC DNA]</scope>
    <source>
        <strain evidence="3">08T492</strain>
    </source>
</reference>
<feature type="transmembrane region" description="Helical" evidence="1">
    <location>
        <begin position="157"/>
        <end position="176"/>
    </location>
</feature>
<evidence type="ECO:0000256" key="1">
    <source>
        <dbReference type="SAM" id="Phobius"/>
    </source>
</evidence>
<dbReference type="Pfam" id="PF12730">
    <property type="entry name" value="ABC2_membrane_4"/>
    <property type="match status" value="1"/>
</dbReference>
<dbReference type="AlphaFoldDB" id="A0A233VX72"/>
<proteinExistence type="predicted"/>
<evidence type="ECO:0000313" key="3">
    <source>
        <dbReference type="Proteomes" id="UP000215361"/>
    </source>
</evidence>
<keyword evidence="1" id="KW-1133">Transmembrane helix</keyword>
<accession>A0A233VX72</accession>
<feature type="transmembrane region" description="Helical" evidence="1">
    <location>
        <begin position="188"/>
        <end position="206"/>
    </location>
</feature>
<dbReference type="EMBL" id="NDYI01000018">
    <property type="protein sequence ID" value="OXZ36997.1"/>
    <property type="molecule type" value="Genomic_DNA"/>
</dbReference>
<gene>
    <name evidence="2" type="ORF">B9N56_06945</name>
</gene>
<keyword evidence="1" id="KW-0472">Membrane</keyword>
<sequence>MKKFIDFELYKQRKNKFYYLFFLIILISHIIKANQFIHTDMNWMSLPLVSVPDTVLFLVLFVIYISSDLTAIEYEKGLIKLPIMVNGDRKNLIKAKILTIIMWLIALVIFDIISSFLVGKIMLNDGTVLISDGKAILLGGVKLEGIRAFVSVFSSEISIILPLICLAMIIVYGGLVLKNASSVMGMGFLYYILSLIGPEKLKYLFLVRHVYKIPSLLIKGEFGIELSLYIAISLIGILILYFVNISYSKRVEILK</sequence>
<feature type="transmembrane region" description="Helical" evidence="1">
    <location>
        <begin position="95"/>
        <end position="118"/>
    </location>
</feature>
<comment type="caution">
    <text evidence="2">The sequence shown here is derived from an EMBL/GenBank/DDBJ whole genome shotgun (WGS) entry which is preliminary data.</text>
</comment>
<name>A0A233VX72_FINMA</name>
<feature type="transmembrane region" description="Helical" evidence="1">
    <location>
        <begin position="17"/>
        <end position="35"/>
    </location>
</feature>
<keyword evidence="1" id="KW-0812">Transmembrane</keyword>
<dbReference type="RefSeq" id="WP_094202854.1">
    <property type="nucleotide sequence ID" value="NZ_NDYI01000018.1"/>
</dbReference>
<dbReference type="Proteomes" id="UP000215361">
    <property type="component" value="Unassembled WGS sequence"/>
</dbReference>
<protein>
    <submittedName>
        <fullName evidence="2">Uncharacterized protein</fullName>
    </submittedName>
</protein>
<organism evidence="2 3">
    <name type="scientific">Finegoldia magna</name>
    <name type="common">Peptostreptococcus magnus</name>
    <dbReference type="NCBI Taxonomy" id="1260"/>
    <lineage>
        <taxon>Bacteria</taxon>
        <taxon>Bacillati</taxon>
        <taxon>Bacillota</taxon>
        <taxon>Tissierellia</taxon>
        <taxon>Tissierellales</taxon>
        <taxon>Peptoniphilaceae</taxon>
        <taxon>Finegoldia</taxon>
    </lineage>
</organism>
<feature type="transmembrane region" description="Helical" evidence="1">
    <location>
        <begin position="226"/>
        <end position="247"/>
    </location>
</feature>
<evidence type="ECO:0000313" key="2">
    <source>
        <dbReference type="EMBL" id="OXZ36997.1"/>
    </source>
</evidence>